<keyword evidence="3" id="KW-1185">Reference proteome</keyword>
<dbReference type="Proteomes" id="UP000229095">
    <property type="component" value="Unassembled WGS sequence"/>
</dbReference>
<dbReference type="RefSeq" id="WP_100511682.1">
    <property type="nucleotide sequence ID" value="NZ_PEBI01000005.1"/>
</dbReference>
<evidence type="ECO:0000313" key="3">
    <source>
        <dbReference type="Proteomes" id="UP000229095"/>
    </source>
</evidence>
<gene>
    <name evidence="2" type="ORF">CS006_09985</name>
</gene>
<comment type="caution">
    <text evidence="2">The sequence shown here is derived from an EMBL/GenBank/DDBJ whole genome shotgun (WGS) entry which is preliminary data.</text>
</comment>
<sequence>MANKEIDSEMKSYLESLPAVESVMSDRIYYSETFKRYVVQRYAAGDSPTRIFREAGLGPSIIGRKRIERCIARWHDRAAELGVDISANAEPVAKPSDFAAIPQTEADISAETTDDGRHLAEIEMLMRQQVLLLEKIRRSLHSVEQRLNALEARGHGHADARRDTGAAVGTDVSNPVV</sequence>
<feature type="compositionally biased region" description="Basic and acidic residues" evidence="1">
    <location>
        <begin position="153"/>
        <end position="164"/>
    </location>
</feature>
<evidence type="ECO:0000256" key="1">
    <source>
        <dbReference type="SAM" id="MobiDB-lite"/>
    </source>
</evidence>
<dbReference type="OrthoDB" id="3231571at2"/>
<accession>A0A2M9H6K7</accession>
<protein>
    <submittedName>
        <fullName evidence="2">Uncharacterized protein</fullName>
    </submittedName>
</protein>
<reference evidence="2 3" key="1">
    <citation type="submission" date="2017-10" db="EMBL/GenBank/DDBJ databases">
        <title>Draft genome sequences of strains TRE 1, TRE 9, TRE H and TRI 7, isolated from tamarins, belonging to four potential novel Bifidobacterium species.</title>
        <authorList>
            <person name="Mattarelli P."/>
            <person name="Modesto M."/>
            <person name="Puglisi E."/>
            <person name="Morelli L."/>
            <person name="Spezio C."/>
            <person name="Bonetti A."/>
            <person name="Sandri C."/>
        </authorList>
    </citation>
    <scope>NUCLEOTIDE SEQUENCE [LARGE SCALE GENOMIC DNA]</scope>
    <source>
        <strain evidence="3">TRE1</strain>
    </source>
</reference>
<feature type="region of interest" description="Disordered" evidence="1">
    <location>
        <begin position="153"/>
        <end position="177"/>
    </location>
</feature>
<name>A0A2M9H6K7_9BIFI</name>
<organism evidence="2 3">
    <name type="scientific">Bifidobacterium primatium</name>
    <dbReference type="NCBI Taxonomy" id="2045438"/>
    <lineage>
        <taxon>Bacteria</taxon>
        <taxon>Bacillati</taxon>
        <taxon>Actinomycetota</taxon>
        <taxon>Actinomycetes</taxon>
        <taxon>Bifidobacteriales</taxon>
        <taxon>Bifidobacteriaceae</taxon>
        <taxon>Bifidobacterium</taxon>
    </lineage>
</organism>
<dbReference type="EMBL" id="PEBI01000005">
    <property type="protein sequence ID" value="PJM72453.1"/>
    <property type="molecule type" value="Genomic_DNA"/>
</dbReference>
<dbReference type="AlphaFoldDB" id="A0A2M9H6K7"/>
<proteinExistence type="predicted"/>
<evidence type="ECO:0000313" key="2">
    <source>
        <dbReference type="EMBL" id="PJM72453.1"/>
    </source>
</evidence>